<dbReference type="AlphaFoldDB" id="A0AAV4XHT4"/>
<accession>A0AAV4XHT4</accession>
<dbReference type="EMBL" id="BPLR01017756">
    <property type="protein sequence ID" value="GIY94202.1"/>
    <property type="molecule type" value="Genomic_DNA"/>
</dbReference>
<name>A0AAV4XHT4_CAEEX</name>
<protein>
    <submittedName>
        <fullName evidence="1">Uncharacterized protein</fullName>
    </submittedName>
</protein>
<keyword evidence="2" id="KW-1185">Reference proteome</keyword>
<reference evidence="1 2" key="1">
    <citation type="submission" date="2021-06" db="EMBL/GenBank/DDBJ databases">
        <title>Caerostris extrusa draft genome.</title>
        <authorList>
            <person name="Kono N."/>
            <person name="Arakawa K."/>
        </authorList>
    </citation>
    <scope>NUCLEOTIDE SEQUENCE [LARGE SCALE GENOMIC DNA]</scope>
</reference>
<organism evidence="1 2">
    <name type="scientific">Caerostris extrusa</name>
    <name type="common">Bark spider</name>
    <name type="synonym">Caerostris bankana</name>
    <dbReference type="NCBI Taxonomy" id="172846"/>
    <lineage>
        <taxon>Eukaryota</taxon>
        <taxon>Metazoa</taxon>
        <taxon>Ecdysozoa</taxon>
        <taxon>Arthropoda</taxon>
        <taxon>Chelicerata</taxon>
        <taxon>Arachnida</taxon>
        <taxon>Araneae</taxon>
        <taxon>Araneomorphae</taxon>
        <taxon>Entelegynae</taxon>
        <taxon>Araneoidea</taxon>
        <taxon>Araneidae</taxon>
        <taxon>Caerostris</taxon>
    </lineage>
</organism>
<sequence>MRPFFHAFPAEYEGPSSHYARIRARASNGPASKSLFAEDRWRFLARGTSGPILSEGCNCFPEFAWGREIGLGYGYRMSRGIRI</sequence>
<evidence type="ECO:0000313" key="1">
    <source>
        <dbReference type="EMBL" id="GIY94202.1"/>
    </source>
</evidence>
<dbReference type="Proteomes" id="UP001054945">
    <property type="component" value="Unassembled WGS sequence"/>
</dbReference>
<comment type="caution">
    <text evidence="1">The sequence shown here is derived from an EMBL/GenBank/DDBJ whole genome shotgun (WGS) entry which is preliminary data.</text>
</comment>
<evidence type="ECO:0000313" key="2">
    <source>
        <dbReference type="Proteomes" id="UP001054945"/>
    </source>
</evidence>
<gene>
    <name evidence="1" type="ORF">CEXT_360751</name>
</gene>
<proteinExistence type="predicted"/>